<keyword evidence="3" id="KW-1185">Reference proteome</keyword>
<comment type="caution">
    <text evidence="2">The sequence shown here is derived from an EMBL/GenBank/DDBJ whole genome shotgun (WGS) entry which is preliminary data.</text>
</comment>
<accession>A0A5N4C4H1</accession>
<organism evidence="2 3">
    <name type="scientific">Camelus dromedarius</name>
    <name type="common">Dromedary</name>
    <name type="synonym">Arabian camel</name>
    <dbReference type="NCBI Taxonomy" id="9838"/>
    <lineage>
        <taxon>Eukaryota</taxon>
        <taxon>Metazoa</taxon>
        <taxon>Chordata</taxon>
        <taxon>Craniata</taxon>
        <taxon>Vertebrata</taxon>
        <taxon>Euteleostomi</taxon>
        <taxon>Mammalia</taxon>
        <taxon>Eutheria</taxon>
        <taxon>Laurasiatheria</taxon>
        <taxon>Artiodactyla</taxon>
        <taxon>Tylopoda</taxon>
        <taxon>Camelidae</taxon>
        <taxon>Camelus</taxon>
    </lineage>
</organism>
<dbReference type="AlphaFoldDB" id="A0A5N4C4H1"/>
<sequence length="116" mass="12997">MGERERVCEWGRSLVPQCSKCNQAAGAPVELKPLPLTAQCSATWSTSRKPAFHNRKPSRKPPQTEERVGREAGFLFQVLGGRWKAMLESKPCPSWGVFYLSECREHRLALCLKGAP</sequence>
<protein>
    <submittedName>
        <fullName evidence="2">Uncharacterized protein</fullName>
    </submittedName>
</protein>
<proteinExistence type="predicted"/>
<dbReference type="Proteomes" id="UP000299084">
    <property type="component" value="Unassembled WGS sequence"/>
</dbReference>
<evidence type="ECO:0000313" key="3">
    <source>
        <dbReference type="Proteomes" id="UP000299084"/>
    </source>
</evidence>
<reference evidence="2 3" key="1">
    <citation type="journal article" date="2019" name="Mol. Ecol. Resour.">
        <title>Improving Illumina assemblies with Hi-C and long reads: an example with the North African dromedary.</title>
        <authorList>
            <person name="Elbers J.P."/>
            <person name="Rogers M.F."/>
            <person name="Perelman P.L."/>
            <person name="Proskuryakova A.A."/>
            <person name="Serdyukova N.A."/>
            <person name="Johnson W.E."/>
            <person name="Horin P."/>
            <person name="Corander J."/>
            <person name="Murphy D."/>
            <person name="Burger P.A."/>
        </authorList>
    </citation>
    <scope>NUCLEOTIDE SEQUENCE [LARGE SCALE GENOMIC DNA]</scope>
    <source>
        <strain evidence="2">Drom800</strain>
        <tissue evidence="2">Blood</tissue>
    </source>
</reference>
<evidence type="ECO:0000256" key="1">
    <source>
        <dbReference type="SAM" id="MobiDB-lite"/>
    </source>
</evidence>
<feature type="compositionally biased region" description="Basic residues" evidence="1">
    <location>
        <begin position="50"/>
        <end position="59"/>
    </location>
</feature>
<evidence type="ECO:0000313" key="2">
    <source>
        <dbReference type="EMBL" id="KAB1253758.1"/>
    </source>
</evidence>
<name>A0A5N4C4H1_CAMDR</name>
<feature type="region of interest" description="Disordered" evidence="1">
    <location>
        <begin position="45"/>
        <end position="68"/>
    </location>
</feature>
<gene>
    <name evidence="2" type="ORF">Cadr_000030652</name>
</gene>
<dbReference type="EMBL" id="JWIN03000036">
    <property type="protein sequence ID" value="KAB1253758.1"/>
    <property type="molecule type" value="Genomic_DNA"/>
</dbReference>